<evidence type="ECO:0000313" key="4">
    <source>
        <dbReference type="Proteomes" id="UP000294739"/>
    </source>
</evidence>
<feature type="compositionally biased region" description="Pro residues" evidence="1">
    <location>
        <begin position="170"/>
        <end position="179"/>
    </location>
</feature>
<dbReference type="GO" id="GO:0016787">
    <property type="term" value="F:hydrolase activity"/>
    <property type="evidence" value="ECO:0007669"/>
    <property type="project" value="UniProtKB-KW"/>
</dbReference>
<proteinExistence type="predicted"/>
<dbReference type="OrthoDB" id="9809635at2"/>
<comment type="caution">
    <text evidence="3">The sequence shown here is derived from an EMBL/GenBank/DDBJ whole genome shotgun (WGS) entry which is preliminary data.</text>
</comment>
<dbReference type="Pfam" id="PF00144">
    <property type="entry name" value="Beta-lactamase"/>
    <property type="match status" value="1"/>
</dbReference>
<organism evidence="3 4">
    <name type="scientific">Jiangella asiatica</name>
    <dbReference type="NCBI Taxonomy" id="2530372"/>
    <lineage>
        <taxon>Bacteria</taxon>
        <taxon>Bacillati</taxon>
        <taxon>Actinomycetota</taxon>
        <taxon>Actinomycetes</taxon>
        <taxon>Jiangellales</taxon>
        <taxon>Jiangellaceae</taxon>
        <taxon>Jiangella</taxon>
    </lineage>
</organism>
<dbReference type="Gene3D" id="3.40.710.10">
    <property type="entry name" value="DD-peptidase/beta-lactamase superfamily"/>
    <property type="match status" value="1"/>
</dbReference>
<evidence type="ECO:0000256" key="1">
    <source>
        <dbReference type="SAM" id="MobiDB-lite"/>
    </source>
</evidence>
<dbReference type="InterPro" id="IPR006311">
    <property type="entry name" value="TAT_signal"/>
</dbReference>
<dbReference type="PROSITE" id="PS51318">
    <property type="entry name" value="TAT"/>
    <property type="match status" value="1"/>
</dbReference>
<dbReference type="InParanoid" id="A0A4R5CUU0"/>
<accession>A0A4R5CUU0</accession>
<reference evidence="3 4" key="1">
    <citation type="submission" date="2019-03" db="EMBL/GenBank/DDBJ databases">
        <title>Draft genome sequences of novel Actinobacteria.</title>
        <authorList>
            <person name="Sahin N."/>
            <person name="Ay H."/>
            <person name="Saygin H."/>
        </authorList>
    </citation>
    <scope>NUCLEOTIDE SEQUENCE [LARGE SCALE GENOMIC DNA]</scope>
    <source>
        <strain evidence="3 4">5K138</strain>
    </source>
</reference>
<dbReference type="SUPFAM" id="SSF56601">
    <property type="entry name" value="beta-lactamase/transpeptidase-like"/>
    <property type="match status" value="1"/>
</dbReference>
<dbReference type="InterPro" id="IPR001466">
    <property type="entry name" value="Beta-lactam-related"/>
</dbReference>
<feature type="domain" description="Beta-lactamase-related" evidence="2">
    <location>
        <begin position="61"/>
        <end position="391"/>
    </location>
</feature>
<evidence type="ECO:0000259" key="2">
    <source>
        <dbReference type="Pfam" id="PF00144"/>
    </source>
</evidence>
<dbReference type="Proteomes" id="UP000294739">
    <property type="component" value="Unassembled WGS sequence"/>
</dbReference>
<dbReference type="PANTHER" id="PTHR46825">
    <property type="entry name" value="D-ALANYL-D-ALANINE-CARBOXYPEPTIDASE/ENDOPEPTIDASE AMPH"/>
    <property type="match status" value="1"/>
</dbReference>
<dbReference type="EMBL" id="SMKZ01000032">
    <property type="protein sequence ID" value="TDE03417.1"/>
    <property type="molecule type" value="Genomic_DNA"/>
</dbReference>
<dbReference type="PANTHER" id="PTHR46825:SF8">
    <property type="entry name" value="BETA-LACTAMASE-RELATED"/>
    <property type="match status" value="1"/>
</dbReference>
<evidence type="ECO:0000313" key="3">
    <source>
        <dbReference type="EMBL" id="TDE03417.1"/>
    </source>
</evidence>
<dbReference type="RefSeq" id="WP_131897967.1">
    <property type="nucleotide sequence ID" value="NZ_SMKZ01000032.1"/>
</dbReference>
<dbReference type="InterPro" id="IPR050491">
    <property type="entry name" value="AmpC-like"/>
</dbReference>
<keyword evidence="4" id="KW-1185">Reference proteome</keyword>
<name>A0A4R5CUU0_9ACTN</name>
<feature type="region of interest" description="Disordered" evidence="1">
    <location>
        <begin position="161"/>
        <end position="183"/>
    </location>
</feature>
<sequence length="402" mass="43032">MTDTTDASPLPERRPSRRAVLGVAATALSATAAVSTATVVPAHAGGGGSVPKDLRPGGALDRFLAQRAADDEFSGTVRLCHRGRAVLTRSYGMANKETGVPNRTSTRFDLASMTKSFTAVAVAQLVQRKIVRLDDTVGAYLDGFAPAVADAVTVHHLLTHTSGFGRPPTQGGPPPPPAPDGVEETWDARMDILRALDRTDLPPGSTFQYSNDGFFLLGAIVAAASGRPFHDYVRENVFEPAKLRDTDFYTQPEIHADDRIARLYRRTNDGWVDYTTEDHFRYIGGPDEGASSTVADLLTFSQALTDGETLLDPPYANLITGPKTPTPEKPELPTDQGFYGYGHGCAIVNGDRVYGHSGSGPGRAVNLDVFPDLDWVAIVLGNYQVSIDPVVALARDLITTSP</sequence>
<dbReference type="InterPro" id="IPR012338">
    <property type="entry name" value="Beta-lactam/transpept-like"/>
</dbReference>
<gene>
    <name evidence="3" type="ORF">E1269_20475</name>
</gene>
<dbReference type="AlphaFoldDB" id="A0A4R5CUU0"/>
<protein>
    <submittedName>
        <fullName evidence="3">Class A beta-lactamase-related serine hydrolase</fullName>
    </submittedName>
</protein>
<keyword evidence="3" id="KW-0378">Hydrolase</keyword>